<dbReference type="GO" id="GO:0016255">
    <property type="term" value="P:attachment of GPI anchor to protein"/>
    <property type="evidence" value="ECO:0007669"/>
    <property type="project" value="InterPro"/>
</dbReference>
<gene>
    <name evidence="3" type="ORF">FF38_05034</name>
</gene>
<name>A0A0L0CJU9_LUCCU</name>
<evidence type="ECO:0000313" key="3">
    <source>
        <dbReference type="EMBL" id="KNC32683.1"/>
    </source>
</evidence>
<sequence>MKYFVYILTIIICIIKVQAELNKQPKELDETSKKSAESTTVPTTPAPPAKSINNNEEYHEELVVQPLASGFINTYFQFTTRWYYGKRENCKLIPRSIAEILLHSDVKELHISLTQGLWRYESWGYPIVDNAPGAEAWAWFAGENLTSNSVDEQWKSVTSTFSGILCASLNFMDKTNTITPNYGFQPHFVGPLAKNVKRHVRYSSLPREIVCTENLTPWKKLMPCNSKHGFASLLNSGNVHNTNYHSLSIKVRTLCNAKDECILEFIESANLVYDPKLLGAANEYDFSLRRMFGQGLNGYCALADSSKIYVNLQTPLPYEMIPLPHYNTTTTRGGYTSQFGVYDMQSSKESRLFNIAWVLRRPQNTVLTASPPPLLTHRYIVGYGQERGKVITHLTNTHYNVLPIILQENIPWYMPIYMHTLKIRDRLTGELITPKIINYRPGVQRERPYYLELAFKLPGKTSVEISFDFDYIFLKWLEYPPDANHGHYVGSAVITTQLPIARNYSSIPLSGYRFADSFNASRNSYILTLRTETLILSLPTPDFSMPYNVICLACTVVALAFGPIHSVATKRIVVEQQDTEGSQSFVGKFLKKLRKSKNKTNDSNTSSKDAASEDENVTGEEQIK</sequence>
<dbReference type="OMA" id="NHGHYIG"/>
<dbReference type="PANTHER" id="PTHR12959:SF11">
    <property type="entry name" value="GPI TRANSAMIDASE COMPONENT PIG-T"/>
    <property type="match status" value="1"/>
</dbReference>
<keyword evidence="4" id="KW-1185">Reference proteome</keyword>
<reference evidence="3 4" key="1">
    <citation type="journal article" date="2015" name="Nat. Commun.">
        <title>Lucilia cuprina genome unlocks parasitic fly biology to underpin future interventions.</title>
        <authorList>
            <person name="Anstead C.A."/>
            <person name="Korhonen P.K."/>
            <person name="Young N.D."/>
            <person name="Hall R.S."/>
            <person name="Jex A.R."/>
            <person name="Murali S.C."/>
            <person name="Hughes D.S."/>
            <person name="Lee S.F."/>
            <person name="Perry T."/>
            <person name="Stroehlein A.J."/>
            <person name="Ansell B.R."/>
            <person name="Breugelmans B."/>
            <person name="Hofmann A."/>
            <person name="Qu J."/>
            <person name="Dugan S."/>
            <person name="Lee S.L."/>
            <person name="Chao H."/>
            <person name="Dinh H."/>
            <person name="Han Y."/>
            <person name="Doddapaneni H.V."/>
            <person name="Worley K.C."/>
            <person name="Muzny D.M."/>
            <person name="Ioannidis P."/>
            <person name="Waterhouse R.M."/>
            <person name="Zdobnov E.M."/>
            <person name="James P.J."/>
            <person name="Bagnall N.H."/>
            <person name="Kotze A.C."/>
            <person name="Gibbs R.A."/>
            <person name="Richards S."/>
            <person name="Batterham P."/>
            <person name="Gasser R.B."/>
        </authorList>
    </citation>
    <scope>NUCLEOTIDE SEQUENCE [LARGE SCALE GENOMIC DNA]</scope>
    <source>
        <strain evidence="3 4">LS</strain>
        <tissue evidence="3">Full body</tissue>
    </source>
</reference>
<dbReference type="EMBL" id="JRES01000292">
    <property type="protein sequence ID" value="KNC32683.1"/>
    <property type="molecule type" value="Genomic_DNA"/>
</dbReference>
<evidence type="ECO:0000313" key="4">
    <source>
        <dbReference type="Proteomes" id="UP000037069"/>
    </source>
</evidence>
<dbReference type="Pfam" id="PF04113">
    <property type="entry name" value="Gpi16"/>
    <property type="match status" value="2"/>
</dbReference>
<dbReference type="OrthoDB" id="331263at2759"/>
<accession>A0A0L0CJU9</accession>
<feature type="chain" id="PRO_5005536452" description="GPI transamidase component PIG-T" evidence="2">
    <location>
        <begin position="20"/>
        <end position="624"/>
    </location>
</feature>
<evidence type="ECO:0000256" key="2">
    <source>
        <dbReference type="SAM" id="SignalP"/>
    </source>
</evidence>
<comment type="caution">
    <text evidence="3">The sequence shown here is derived from an EMBL/GenBank/DDBJ whole genome shotgun (WGS) entry which is preliminary data.</text>
</comment>
<dbReference type="Proteomes" id="UP000037069">
    <property type="component" value="Unassembled WGS sequence"/>
</dbReference>
<feature type="region of interest" description="Disordered" evidence="1">
    <location>
        <begin position="595"/>
        <end position="624"/>
    </location>
</feature>
<dbReference type="STRING" id="7375.A0A0L0CJU9"/>
<dbReference type="AlphaFoldDB" id="A0A0L0CJU9"/>
<protein>
    <recommendedName>
        <fullName evidence="5">GPI transamidase component PIG-T</fullName>
    </recommendedName>
</protein>
<feature type="region of interest" description="Disordered" evidence="1">
    <location>
        <begin position="28"/>
        <end position="52"/>
    </location>
</feature>
<evidence type="ECO:0008006" key="5">
    <source>
        <dbReference type="Google" id="ProtNLM"/>
    </source>
</evidence>
<feature type="signal peptide" evidence="2">
    <location>
        <begin position="1"/>
        <end position="19"/>
    </location>
</feature>
<dbReference type="InterPro" id="IPR007245">
    <property type="entry name" value="PIG-T"/>
</dbReference>
<dbReference type="GO" id="GO:0042765">
    <property type="term" value="C:GPI-anchor transamidase complex"/>
    <property type="evidence" value="ECO:0007669"/>
    <property type="project" value="InterPro"/>
</dbReference>
<proteinExistence type="predicted"/>
<keyword evidence="2" id="KW-0732">Signal</keyword>
<evidence type="ECO:0000256" key="1">
    <source>
        <dbReference type="SAM" id="MobiDB-lite"/>
    </source>
</evidence>
<organism evidence="3 4">
    <name type="scientific">Lucilia cuprina</name>
    <name type="common">Green bottle fly</name>
    <name type="synonym">Australian sheep blowfly</name>
    <dbReference type="NCBI Taxonomy" id="7375"/>
    <lineage>
        <taxon>Eukaryota</taxon>
        <taxon>Metazoa</taxon>
        <taxon>Ecdysozoa</taxon>
        <taxon>Arthropoda</taxon>
        <taxon>Hexapoda</taxon>
        <taxon>Insecta</taxon>
        <taxon>Pterygota</taxon>
        <taxon>Neoptera</taxon>
        <taxon>Endopterygota</taxon>
        <taxon>Diptera</taxon>
        <taxon>Brachycera</taxon>
        <taxon>Muscomorpha</taxon>
        <taxon>Oestroidea</taxon>
        <taxon>Calliphoridae</taxon>
        <taxon>Luciliinae</taxon>
        <taxon>Lucilia</taxon>
    </lineage>
</organism>
<dbReference type="PANTHER" id="PTHR12959">
    <property type="entry name" value="GPI TRANSAMIDASE COMPONENT PIG-T-RELATED"/>
    <property type="match status" value="1"/>
</dbReference>